<dbReference type="AlphaFoldDB" id="C8PGD5"/>
<evidence type="ECO:0000313" key="2">
    <source>
        <dbReference type="Proteomes" id="UP000005709"/>
    </source>
</evidence>
<accession>C8PGD5</accession>
<proteinExistence type="predicted"/>
<name>C8PGD5_9BACT</name>
<sequence>MLQNANESEFSNTWRPMSAELSICATPLAVKFYRCRAFWAKFHFRLLFGVKFHRHHVFWRNFT</sequence>
<gene>
    <name evidence="1" type="ORF">CAMGR0001_0928</name>
</gene>
<organism evidence="1 2">
    <name type="scientific">Campylobacter gracilis RM3268</name>
    <dbReference type="NCBI Taxonomy" id="553220"/>
    <lineage>
        <taxon>Bacteria</taxon>
        <taxon>Pseudomonadati</taxon>
        <taxon>Campylobacterota</taxon>
        <taxon>Epsilonproteobacteria</taxon>
        <taxon>Campylobacterales</taxon>
        <taxon>Campylobacteraceae</taxon>
        <taxon>Campylobacter</taxon>
    </lineage>
</organism>
<comment type="caution">
    <text evidence="1">The sequence shown here is derived from an EMBL/GenBank/DDBJ whole genome shotgun (WGS) entry which is preliminary data.</text>
</comment>
<keyword evidence="2" id="KW-1185">Reference proteome</keyword>
<dbReference type="EMBL" id="ACYG01000019">
    <property type="protein sequence ID" value="EEV18173.1"/>
    <property type="molecule type" value="Genomic_DNA"/>
</dbReference>
<protein>
    <submittedName>
        <fullName evidence="1">Uncharacterized protein</fullName>
    </submittedName>
</protein>
<reference evidence="1 2" key="1">
    <citation type="submission" date="2009-07" db="EMBL/GenBank/DDBJ databases">
        <authorList>
            <person name="Madupu R."/>
            <person name="Sebastian Y."/>
            <person name="Durkin A.S."/>
            <person name="Torralba M."/>
            <person name="Methe B."/>
            <person name="Sutton G.G."/>
            <person name="Strausberg R.L."/>
            <person name="Nelson K.E."/>
        </authorList>
    </citation>
    <scope>NUCLEOTIDE SEQUENCE [LARGE SCALE GENOMIC DNA]</scope>
    <source>
        <strain evidence="1 2">RM3268</strain>
    </source>
</reference>
<evidence type="ECO:0000313" key="1">
    <source>
        <dbReference type="EMBL" id="EEV18173.1"/>
    </source>
</evidence>
<dbReference type="Proteomes" id="UP000005709">
    <property type="component" value="Unassembled WGS sequence"/>
</dbReference>